<feature type="region of interest" description="Disordered" evidence="1">
    <location>
        <begin position="82"/>
        <end position="101"/>
    </location>
</feature>
<reference evidence="2 3" key="1">
    <citation type="submission" date="2023-01" db="EMBL/GenBank/DDBJ databases">
        <title>Analysis of 21 Apiospora genomes using comparative genomics revels a genus with tremendous synthesis potential of carbohydrate active enzymes and secondary metabolites.</title>
        <authorList>
            <person name="Sorensen T."/>
        </authorList>
    </citation>
    <scope>NUCLEOTIDE SEQUENCE [LARGE SCALE GENOMIC DNA]</scope>
    <source>
        <strain evidence="2 3">CBS 33761</strain>
    </source>
</reference>
<dbReference type="Gene3D" id="3.90.1140.10">
    <property type="entry name" value="Cyclic phosphodiesterase"/>
    <property type="match status" value="1"/>
</dbReference>
<evidence type="ECO:0000313" key="2">
    <source>
        <dbReference type="EMBL" id="KAK8024652.1"/>
    </source>
</evidence>
<feature type="compositionally biased region" description="Polar residues" evidence="1">
    <location>
        <begin position="11"/>
        <end position="20"/>
    </location>
</feature>
<keyword evidence="3" id="KW-1185">Reference proteome</keyword>
<name>A0ABR1S4I3_9PEZI</name>
<organism evidence="2 3">
    <name type="scientific">Apiospora rasikravindrae</name>
    <dbReference type="NCBI Taxonomy" id="990691"/>
    <lineage>
        <taxon>Eukaryota</taxon>
        <taxon>Fungi</taxon>
        <taxon>Dikarya</taxon>
        <taxon>Ascomycota</taxon>
        <taxon>Pezizomycotina</taxon>
        <taxon>Sordariomycetes</taxon>
        <taxon>Xylariomycetidae</taxon>
        <taxon>Amphisphaeriales</taxon>
        <taxon>Apiosporaceae</taxon>
        <taxon>Apiospora</taxon>
    </lineage>
</organism>
<dbReference type="InterPro" id="IPR009097">
    <property type="entry name" value="Cyclic_Pdiesterase"/>
</dbReference>
<feature type="region of interest" description="Disordered" evidence="1">
    <location>
        <begin position="1"/>
        <end position="74"/>
    </location>
</feature>
<feature type="compositionally biased region" description="Low complexity" evidence="1">
    <location>
        <begin position="82"/>
        <end position="91"/>
    </location>
</feature>
<proteinExistence type="predicted"/>
<evidence type="ECO:0000313" key="3">
    <source>
        <dbReference type="Proteomes" id="UP001444661"/>
    </source>
</evidence>
<protein>
    <submittedName>
        <fullName evidence="2">Uncharacterized protein</fullName>
    </submittedName>
</protein>
<gene>
    <name evidence="2" type="ORF">PG993_012718</name>
</gene>
<evidence type="ECO:0000256" key="1">
    <source>
        <dbReference type="SAM" id="MobiDB-lite"/>
    </source>
</evidence>
<sequence length="305" mass="34300">MPSVGEPLSRTPASYSSMVKSNRGGREQEKLVHTDGPSASTLPSHGRGSNTNNPSSSQRSQQSSHQQRRGRARGGYAAYYRTPSSQQQQHHQIQHTRKEHNAEEEDVYVLTLLTDPVHERAMSDLRRRWFPAQRLKVDAHMTLFHALPGRFLNTIKQDLADTAAKTDKLTVEAGSDGVFRMGRKGVAVKVQGCEGVVGKMRRGLIDRWEELCGDEEAAVEETPDGPVGGGKTHGVLSAQDSRRDWKAHYTIMNKEENSARVEDCFNELRGTLEQTRGTVLGLRLWRYDRGWWRQEEDFLFEGGSS</sequence>
<feature type="compositionally biased region" description="Polar residues" evidence="1">
    <location>
        <begin position="37"/>
        <end position="54"/>
    </location>
</feature>
<comment type="caution">
    <text evidence="2">The sequence shown here is derived from an EMBL/GenBank/DDBJ whole genome shotgun (WGS) entry which is preliminary data.</text>
</comment>
<dbReference type="EMBL" id="JAQQWK010000011">
    <property type="protein sequence ID" value="KAK8024652.1"/>
    <property type="molecule type" value="Genomic_DNA"/>
</dbReference>
<feature type="compositionally biased region" description="Basic and acidic residues" evidence="1">
    <location>
        <begin position="24"/>
        <end position="33"/>
    </location>
</feature>
<dbReference type="Proteomes" id="UP001444661">
    <property type="component" value="Unassembled WGS sequence"/>
</dbReference>
<accession>A0ABR1S4I3</accession>
<dbReference type="SUPFAM" id="SSF55144">
    <property type="entry name" value="LigT-like"/>
    <property type="match status" value="1"/>
</dbReference>
<dbReference type="Pfam" id="PF13563">
    <property type="entry name" value="2_5_RNA_ligase2"/>
    <property type="match status" value="1"/>
</dbReference>
<feature type="compositionally biased region" description="Low complexity" evidence="1">
    <location>
        <begin position="55"/>
        <end position="65"/>
    </location>
</feature>